<dbReference type="Proteomes" id="UP000830768">
    <property type="component" value="Chromosome 11"/>
</dbReference>
<proteinExistence type="predicted"/>
<gene>
    <name evidence="1" type="ORF">LCI18_013269</name>
</gene>
<sequence length="554" mass="63382">MAEVAGYRAFLQTLAIQNSDLISEINQLAIELRINVTRQDEVHTKIKMLLLKMCESITALSKQPRHPDVRNPDILPAWKSFLEPISALSQLPSGHFLSARMILYLSDGLLNQRSLDLKFSKIGSSRGGRPVFRLCRAIDDNLLASLRKIWIASGESERFDWVFAQYTLQPEDDLQDGASRLRKLAQALSPEELAAMNGMEGRRFIWAMSADEREGDLEEWKPFEAGLPYDTTDRVKYSVPDDDQVKPGECFWKQVGSDGPIRQRLRYHSTVSDHLRPASFKCFFHEYIEFLDRSRQFVLDTRKTTEPCLTEVEYALVHKGLVKAKMPPEIRRNIINHLELPKRHPYLRHFDIAKAYAPFPENERSCERCVDPMATDRDKLTCPGSTFFVWNIALRAFLAFHQHSTDEKMALCKYGIDCQGYHDDDAWEVKNEVDFVNLLEGIVRERCGPDISLEELGLGPSKEIKAMNQRQAEAIELRLIHPSGPLEDAAAELLSAGGFRGLLKSMLYGEVLAALPQTRYKQPAQWGLAKDRREYLKAMRLVWALRSDRTPFSP</sequence>
<name>A0ACD3ZM34_FUSSC</name>
<organism evidence="1 2">
    <name type="scientific">Fusarium solani subsp. cucurbitae</name>
    <name type="common">Neocosmosporum cucurbitae</name>
    <dbReference type="NCBI Taxonomy" id="2747967"/>
    <lineage>
        <taxon>Eukaryota</taxon>
        <taxon>Fungi</taxon>
        <taxon>Dikarya</taxon>
        <taxon>Ascomycota</taxon>
        <taxon>Pezizomycotina</taxon>
        <taxon>Sordariomycetes</taxon>
        <taxon>Hypocreomycetidae</taxon>
        <taxon>Hypocreales</taxon>
        <taxon>Nectriaceae</taxon>
        <taxon>Fusarium</taxon>
        <taxon>Fusarium solani species complex</taxon>
    </lineage>
</organism>
<evidence type="ECO:0000313" key="1">
    <source>
        <dbReference type="EMBL" id="UPL02335.1"/>
    </source>
</evidence>
<keyword evidence="2" id="KW-1185">Reference proteome</keyword>
<accession>A0ACD3ZM34</accession>
<reference evidence="1" key="1">
    <citation type="submission" date="2021-11" db="EMBL/GenBank/DDBJ databases">
        <title>Fusarium solani-melongenae Genome sequencing and assembly.</title>
        <authorList>
            <person name="Xie S."/>
            <person name="Huang L."/>
            <person name="Zhang X."/>
        </authorList>
    </citation>
    <scope>NUCLEOTIDE SEQUENCE</scope>
    <source>
        <strain evidence="1">CRI 24-3</strain>
    </source>
</reference>
<protein>
    <submittedName>
        <fullName evidence="1">Uncharacterized protein</fullName>
    </submittedName>
</protein>
<evidence type="ECO:0000313" key="2">
    <source>
        <dbReference type="Proteomes" id="UP000830768"/>
    </source>
</evidence>
<dbReference type="EMBL" id="CP090039">
    <property type="protein sequence ID" value="UPL02335.1"/>
    <property type="molecule type" value="Genomic_DNA"/>
</dbReference>